<evidence type="ECO:0000259" key="12">
    <source>
        <dbReference type="Pfam" id="PF03007"/>
    </source>
</evidence>
<dbReference type="UniPathway" id="UPA00282"/>
<evidence type="ECO:0000256" key="4">
    <source>
        <dbReference type="ARBA" id="ARBA00013244"/>
    </source>
</evidence>
<evidence type="ECO:0000259" key="13">
    <source>
        <dbReference type="Pfam" id="PF06974"/>
    </source>
</evidence>
<dbReference type="NCBIfam" id="TIGR02946">
    <property type="entry name" value="acyl_WS_DGAT"/>
    <property type="match status" value="1"/>
</dbReference>
<evidence type="ECO:0000256" key="5">
    <source>
        <dbReference type="ARBA" id="ARBA00022516"/>
    </source>
</evidence>
<feature type="compositionally biased region" description="Basic residues" evidence="11">
    <location>
        <begin position="493"/>
        <end position="533"/>
    </location>
</feature>
<evidence type="ECO:0000256" key="1">
    <source>
        <dbReference type="ARBA" id="ARBA00004771"/>
    </source>
</evidence>
<comment type="similarity">
    <text evidence="3">Belongs to the long-chain O-acyltransferase family.</text>
</comment>
<proteinExistence type="inferred from homology"/>
<feature type="compositionally biased region" description="Basic residues" evidence="11">
    <location>
        <begin position="470"/>
        <end position="481"/>
    </location>
</feature>
<keyword evidence="8" id="KW-0443">Lipid metabolism</keyword>
<evidence type="ECO:0000256" key="10">
    <source>
        <dbReference type="ARBA" id="ARBA00048109"/>
    </source>
</evidence>
<dbReference type="InterPro" id="IPR004255">
    <property type="entry name" value="O-acyltransferase_WSD1_N"/>
</dbReference>
<reference evidence="14 15" key="1">
    <citation type="submission" date="2018-01" db="EMBL/GenBank/DDBJ databases">
        <title>The draft genome sequence of Halioglobus lutimaris HF004.</title>
        <authorList>
            <person name="Du Z.-J."/>
            <person name="Shi M.-J."/>
        </authorList>
    </citation>
    <scope>NUCLEOTIDE SEQUENCE [LARGE SCALE GENOMIC DNA]</scope>
    <source>
        <strain evidence="14 15">HF004</strain>
    </source>
</reference>
<dbReference type="EMBL" id="PKUS01000005">
    <property type="protein sequence ID" value="PLW69631.1"/>
    <property type="molecule type" value="Genomic_DNA"/>
</dbReference>
<keyword evidence="9 14" id="KW-0012">Acyltransferase</keyword>
<evidence type="ECO:0000313" key="15">
    <source>
        <dbReference type="Proteomes" id="UP000235005"/>
    </source>
</evidence>
<dbReference type="GO" id="GO:0019432">
    <property type="term" value="P:triglyceride biosynthetic process"/>
    <property type="evidence" value="ECO:0007669"/>
    <property type="project" value="UniProtKB-UniPathway"/>
</dbReference>
<gene>
    <name evidence="14" type="ORF">C0039_06370</name>
</gene>
<feature type="domain" description="O-acyltransferase WSD1 C-terminal" evidence="13">
    <location>
        <begin position="317"/>
        <end position="461"/>
    </location>
</feature>
<comment type="pathway">
    <text evidence="1">Glycerolipid metabolism; triacylglycerol biosynthesis.</text>
</comment>
<dbReference type="GO" id="GO:0051701">
    <property type="term" value="P:biological process involved in interaction with host"/>
    <property type="evidence" value="ECO:0007669"/>
    <property type="project" value="TreeGrafter"/>
</dbReference>
<dbReference type="InterPro" id="IPR009721">
    <property type="entry name" value="O-acyltransferase_WSD1_C"/>
</dbReference>
<accession>A0A2N5X577</accession>
<dbReference type="Pfam" id="PF03007">
    <property type="entry name" value="WS_DGAT_cat"/>
    <property type="match status" value="1"/>
</dbReference>
<evidence type="ECO:0000256" key="6">
    <source>
        <dbReference type="ARBA" id="ARBA00022679"/>
    </source>
</evidence>
<evidence type="ECO:0000256" key="9">
    <source>
        <dbReference type="ARBA" id="ARBA00023315"/>
    </source>
</evidence>
<dbReference type="PANTHER" id="PTHR31650:SF1">
    <property type="entry name" value="WAX ESTER SYNTHASE_DIACYLGLYCEROL ACYLTRANSFERASE 4-RELATED"/>
    <property type="match status" value="1"/>
</dbReference>
<dbReference type="InterPro" id="IPR014292">
    <property type="entry name" value="Acyl_transf_WS/DGAT"/>
</dbReference>
<comment type="pathway">
    <text evidence="2">Lipid metabolism.</text>
</comment>
<keyword evidence="15" id="KW-1185">Reference proteome</keyword>
<keyword evidence="5" id="KW-0444">Lipid biosynthesis</keyword>
<keyword evidence="6 14" id="KW-0808">Transferase</keyword>
<dbReference type="OrthoDB" id="9810950at2"/>
<dbReference type="GO" id="GO:0005886">
    <property type="term" value="C:plasma membrane"/>
    <property type="evidence" value="ECO:0007669"/>
    <property type="project" value="TreeGrafter"/>
</dbReference>
<dbReference type="EC" id="2.3.1.20" evidence="4"/>
<dbReference type="GO" id="GO:0071731">
    <property type="term" value="P:response to nitric oxide"/>
    <property type="evidence" value="ECO:0007669"/>
    <property type="project" value="TreeGrafter"/>
</dbReference>
<evidence type="ECO:0000256" key="11">
    <source>
        <dbReference type="SAM" id="MobiDB-lite"/>
    </source>
</evidence>
<keyword evidence="7" id="KW-0319">Glycerol metabolism</keyword>
<evidence type="ECO:0000256" key="8">
    <source>
        <dbReference type="ARBA" id="ARBA00023098"/>
    </source>
</evidence>
<dbReference type="RefSeq" id="WP_101517604.1">
    <property type="nucleotide sequence ID" value="NZ_PKUS01000005.1"/>
</dbReference>
<dbReference type="GO" id="GO:0001666">
    <property type="term" value="P:response to hypoxia"/>
    <property type="evidence" value="ECO:0007669"/>
    <property type="project" value="TreeGrafter"/>
</dbReference>
<feature type="compositionally biased region" description="Low complexity" evidence="11">
    <location>
        <begin position="482"/>
        <end position="492"/>
    </location>
</feature>
<feature type="region of interest" description="Disordered" evidence="11">
    <location>
        <begin position="468"/>
        <end position="533"/>
    </location>
</feature>
<dbReference type="InterPro" id="IPR045034">
    <property type="entry name" value="O-acyltransferase_WSD1-like"/>
</dbReference>
<dbReference type="Pfam" id="PF06974">
    <property type="entry name" value="WS_DGAT_C"/>
    <property type="match status" value="1"/>
</dbReference>
<comment type="catalytic activity">
    <reaction evidence="10">
        <text>an acyl-CoA + a 1,2-diacyl-sn-glycerol = a triacyl-sn-glycerol + CoA</text>
        <dbReference type="Rhea" id="RHEA:10868"/>
        <dbReference type="ChEBI" id="CHEBI:17815"/>
        <dbReference type="ChEBI" id="CHEBI:57287"/>
        <dbReference type="ChEBI" id="CHEBI:58342"/>
        <dbReference type="ChEBI" id="CHEBI:64615"/>
        <dbReference type="EC" id="2.3.1.20"/>
    </reaction>
</comment>
<evidence type="ECO:0000256" key="7">
    <source>
        <dbReference type="ARBA" id="ARBA00022798"/>
    </source>
</evidence>
<feature type="domain" description="O-acyltransferase WSD1-like N-terminal" evidence="12">
    <location>
        <begin position="6"/>
        <end position="277"/>
    </location>
</feature>
<protein>
    <recommendedName>
        <fullName evidence="4">diacylglycerol O-acyltransferase</fullName>
        <ecNumber evidence="4">2.3.1.20</ecNumber>
    </recommendedName>
</protein>
<organism evidence="14 15">
    <name type="scientific">Pseudohalioglobus lutimaris</name>
    <dbReference type="NCBI Taxonomy" id="1737061"/>
    <lineage>
        <taxon>Bacteria</taxon>
        <taxon>Pseudomonadati</taxon>
        <taxon>Pseudomonadota</taxon>
        <taxon>Gammaproteobacteria</taxon>
        <taxon>Cellvibrionales</taxon>
        <taxon>Halieaceae</taxon>
        <taxon>Pseudohalioglobus</taxon>
    </lineage>
</organism>
<dbReference type="PANTHER" id="PTHR31650">
    <property type="entry name" value="O-ACYLTRANSFERASE (WSD1-LIKE) FAMILY PROTEIN"/>
    <property type="match status" value="1"/>
</dbReference>
<evidence type="ECO:0000256" key="3">
    <source>
        <dbReference type="ARBA" id="ARBA00009587"/>
    </source>
</evidence>
<comment type="caution">
    <text evidence="14">The sequence shown here is derived from an EMBL/GenBank/DDBJ whole genome shotgun (WGS) entry which is preliminary data.</text>
</comment>
<evidence type="ECO:0000313" key="14">
    <source>
        <dbReference type="EMBL" id="PLW69631.1"/>
    </source>
</evidence>
<dbReference type="GO" id="GO:0006071">
    <property type="term" value="P:glycerol metabolic process"/>
    <property type="evidence" value="ECO:0007669"/>
    <property type="project" value="UniProtKB-KW"/>
</dbReference>
<dbReference type="Proteomes" id="UP000235005">
    <property type="component" value="Unassembled WGS sequence"/>
</dbReference>
<name>A0A2N5X577_9GAMM</name>
<dbReference type="GO" id="GO:0004144">
    <property type="term" value="F:diacylglycerol O-acyltransferase activity"/>
    <property type="evidence" value="ECO:0007669"/>
    <property type="project" value="UniProtKB-EC"/>
</dbReference>
<dbReference type="AlphaFoldDB" id="A0A2N5X577"/>
<sequence length="533" mass="58660">MKQLGVMDKGFLIAERREMPMHVGGLSLYTLPEGVNEQAFLADLAQNMRSADTLLPPFGDRLKTGPLGMAGAAYWEPDPALDMEYHVRHSALPRPGRYRELFTLVSRLHGTLLERSRPLWEMHLIEGLGNRQFAVYTKTHHAAVDGARSIHVSRCMLSSDPNFIREDSPLSLRAWEAYKVGLGLGKRPEYSDSELRTVTDMIKSSLDSSTSLFNAVKGFTRAWAGRGDNLYLPHLKVPRSSLNTSIDGARRFVAQSWPFVRIRAVAKAFDGTFNDAVLAMCAGALRQYLQLHAELPDESLKAMVPVSLRKEGDVDAGNAVAAISADLATNIADPGKRFRAIQASVQAGKEYYRGMTHKELELFTLLMQTPSLLLQPMGLMSKLPPYNTVISNVPGIRQTMYWNGARMDGNYPLSIVTDGISMNITLVTYDQNVDFGIIACRRSVPQVQRMIDYMEDALVELEDAAGLKPKPGKKAAAKRVARPAARSASKPATRSKKKATPKAKTNPKSKAGKKAAGRAAAKPKARAKTKPRS</sequence>
<evidence type="ECO:0000256" key="2">
    <source>
        <dbReference type="ARBA" id="ARBA00005189"/>
    </source>
</evidence>